<sequence length="116" mass="13363">MYTLRSVSVCSLDQCKRVVSECKEKVRFQISVSELSDCKEKLRFQISVSELSLNIRRSVIKEVSEEETEDQEDMCGGKRELEELGGNNISNGCLNSVPQWLRVIEDEIEEPHRPQE</sequence>
<keyword evidence="2" id="KW-1185">Reference proteome</keyword>
<accession>A0AAE0VWR9</accession>
<organism evidence="1 2">
    <name type="scientific">Potamilus streckersoni</name>
    <dbReference type="NCBI Taxonomy" id="2493646"/>
    <lineage>
        <taxon>Eukaryota</taxon>
        <taxon>Metazoa</taxon>
        <taxon>Spiralia</taxon>
        <taxon>Lophotrochozoa</taxon>
        <taxon>Mollusca</taxon>
        <taxon>Bivalvia</taxon>
        <taxon>Autobranchia</taxon>
        <taxon>Heteroconchia</taxon>
        <taxon>Palaeoheterodonta</taxon>
        <taxon>Unionida</taxon>
        <taxon>Unionoidea</taxon>
        <taxon>Unionidae</taxon>
        <taxon>Ambleminae</taxon>
        <taxon>Lampsilini</taxon>
        <taxon>Potamilus</taxon>
    </lineage>
</organism>
<evidence type="ECO:0000313" key="2">
    <source>
        <dbReference type="Proteomes" id="UP001195483"/>
    </source>
</evidence>
<protein>
    <submittedName>
        <fullName evidence="1">Uncharacterized protein</fullName>
    </submittedName>
</protein>
<dbReference type="Proteomes" id="UP001195483">
    <property type="component" value="Unassembled WGS sequence"/>
</dbReference>
<dbReference type="EMBL" id="JAEAOA010000364">
    <property type="protein sequence ID" value="KAK3591915.1"/>
    <property type="molecule type" value="Genomic_DNA"/>
</dbReference>
<proteinExistence type="predicted"/>
<reference evidence="1" key="3">
    <citation type="submission" date="2023-05" db="EMBL/GenBank/DDBJ databases">
        <authorList>
            <person name="Smith C.H."/>
        </authorList>
    </citation>
    <scope>NUCLEOTIDE SEQUENCE</scope>
    <source>
        <strain evidence="1">CHS0354</strain>
        <tissue evidence="1">Mantle</tissue>
    </source>
</reference>
<gene>
    <name evidence="1" type="ORF">CHS0354_005134</name>
</gene>
<name>A0AAE0VWR9_9BIVA</name>
<reference evidence="1" key="2">
    <citation type="journal article" date="2021" name="Genome Biol. Evol.">
        <title>Developing a high-quality reference genome for a parasitic bivalve with doubly uniparental inheritance (Bivalvia: Unionida).</title>
        <authorList>
            <person name="Smith C.H."/>
        </authorList>
    </citation>
    <scope>NUCLEOTIDE SEQUENCE</scope>
    <source>
        <strain evidence="1">CHS0354</strain>
        <tissue evidence="1">Mantle</tissue>
    </source>
</reference>
<evidence type="ECO:0000313" key="1">
    <source>
        <dbReference type="EMBL" id="KAK3591915.1"/>
    </source>
</evidence>
<reference evidence="1" key="1">
    <citation type="journal article" date="2021" name="Genome Biol. Evol.">
        <title>A High-Quality Reference Genome for a Parasitic Bivalve with Doubly Uniparental Inheritance (Bivalvia: Unionida).</title>
        <authorList>
            <person name="Smith C.H."/>
        </authorList>
    </citation>
    <scope>NUCLEOTIDE SEQUENCE</scope>
    <source>
        <strain evidence="1">CHS0354</strain>
    </source>
</reference>
<comment type="caution">
    <text evidence="1">The sequence shown here is derived from an EMBL/GenBank/DDBJ whole genome shotgun (WGS) entry which is preliminary data.</text>
</comment>
<dbReference type="AlphaFoldDB" id="A0AAE0VWR9"/>